<organism evidence="1 2">
    <name type="scientific">Nostoc paludosum FACHB-159</name>
    <dbReference type="NCBI Taxonomy" id="2692908"/>
    <lineage>
        <taxon>Bacteria</taxon>
        <taxon>Bacillati</taxon>
        <taxon>Cyanobacteriota</taxon>
        <taxon>Cyanophyceae</taxon>
        <taxon>Nostocales</taxon>
        <taxon>Nostocaceae</taxon>
        <taxon>Nostoc</taxon>
    </lineage>
</organism>
<gene>
    <name evidence="1" type="ORF">H6H03_40025</name>
</gene>
<sequence>MTTNCCQNSEVEDLTTNGTQILPTSEGQVRPMTNLEPQKQWEVWQTAVEVAGGKVPSGRVVKDVIERIMERTKAPNPYCVGEVCQILVKDNPELRGKGGCWCIISHVSEFSCTVKMWDGEYTVRIDHLKSLNYLPAECEQMRVICDRIHRLRDSGNLEAPVEAVLECLGELKRPYLTEFEEELLSFIEAKCSLRV</sequence>
<keyword evidence="2" id="KW-1185">Reference proteome</keyword>
<evidence type="ECO:0000313" key="2">
    <source>
        <dbReference type="Proteomes" id="UP000637383"/>
    </source>
</evidence>
<evidence type="ECO:0000313" key="1">
    <source>
        <dbReference type="EMBL" id="MBD2739943.1"/>
    </source>
</evidence>
<proteinExistence type="predicted"/>
<dbReference type="Proteomes" id="UP000637383">
    <property type="component" value="Unassembled WGS sequence"/>
</dbReference>
<protein>
    <submittedName>
        <fullName evidence="1">Uncharacterized protein</fullName>
    </submittedName>
</protein>
<comment type="caution">
    <text evidence="1">The sequence shown here is derived from an EMBL/GenBank/DDBJ whole genome shotgun (WGS) entry which is preliminary data.</text>
</comment>
<reference evidence="1 2" key="1">
    <citation type="journal article" date="2020" name="ISME J.">
        <title>Comparative genomics reveals insights into cyanobacterial evolution and habitat adaptation.</title>
        <authorList>
            <person name="Chen M.Y."/>
            <person name="Teng W.K."/>
            <person name="Zhao L."/>
            <person name="Hu C.X."/>
            <person name="Zhou Y.K."/>
            <person name="Han B.P."/>
            <person name="Song L.R."/>
            <person name="Shu W.S."/>
        </authorList>
    </citation>
    <scope>NUCLEOTIDE SEQUENCE [LARGE SCALE GENOMIC DNA]</scope>
    <source>
        <strain evidence="1 2">FACHB-159</strain>
    </source>
</reference>
<accession>A0ABR8KQP7</accession>
<dbReference type="EMBL" id="JACJTU010000147">
    <property type="protein sequence ID" value="MBD2739943.1"/>
    <property type="molecule type" value="Genomic_DNA"/>
</dbReference>
<name>A0ABR8KQP7_9NOSO</name>